<dbReference type="EMBL" id="JANIEX010000984">
    <property type="protein sequence ID" value="KAJ3561572.1"/>
    <property type="molecule type" value="Genomic_DNA"/>
</dbReference>
<dbReference type="Proteomes" id="UP001213000">
    <property type="component" value="Unassembled WGS sequence"/>
</dbReference>
<comment type="caution">
    <text evidence="2">The sequence shown here is derived from an EMBL/GenBank/DDBJ whole genome shotgun (WGS) entry which is preliminary data.</text>
</comment>
<evidence type="ECO:0000313" key="3">
    <source>
        <dbReference type="Proteomes" id="UP001213000"/>
    </source>
</evidence>
<gene>
    <name evidence="2" type="ORF">NP233_g10114</name>
</gene>
<dbReference type="AlphaFoldDB" id="A0AAD5VMK7"/>
<sequence>MPADSCLGCDVVTDTASRTPIQERGSVKAFNTSSKRQRGTSITTLESSFDRQSRYPRTRLLHAYDLPSSPNLDIIAGRQESHARNSTAPSSEGEEEIAASTTGIASVNASRGFRARLMLSHARKTIENHKPAWSDTERKRGRPRRPFVMDIILELKAQYAGYTTEDMYVTFEAMRRTEDARPVFEHLAHDFSAGMESVDAYWDSQARVWQDWKSPSDDCVNNHAVVVRGSPPSTGPTFGAVPVISDIRHRPFGTVGTPLSNSLSIGRACYPDSIERSTASWCPVLECDYVAGYHSHSQDQA</sequence>
<feature type="region of interest" description="Disordered" evidence="1">
    <location>
        <begin position="79"/>
        <end position="99"/>
    </location>
</feature>
<evidence type="ECO:0000256" key="1">
    <source>
        <dbReference type="SAM" id="MobiDB-lite"/>
    </source>
</evidence>
<name>A0AAD5VMK7_9AGAR</name>
<organism evidence="2 3">
    <name type="scientific">Leucocoprinus birnbaumii</name>
    <dbReference type="NCBI Taxonomy" id="56174"/>
    <lineage>
        <taxon>Eukaryota</taxon>
        <taxon>Fungi</taxon>
        <taxon>Dikarya</taxon>
        <taxon>Basidiomycota</taxon>
        <taxon>Agaricomycotina</taxon>
        <taxon>Agaricomycetes</taxon>
        <taxon>Agaricomycetidae</taxon>
        <taxon>Agaricales</taxon>
        <taxon>Agaricineae</taxon>
        <taxon>Agaricaceae</taxon>
        <taxon>Leucocoprinus</taxon>
    </lineage>
</organism>
<accession>A0AAD5VMK7</accession>
<reference evidence="2" key="1">
    <citation type="submission" date="2022-07" db="EMBL/GenBank/DDBJ databases">
        <title>Genome Sequence of Leucocoprinus birnbaumii.</title>
        <authorList>
            <person name="Buettner E."/>
        </authorList>
    </citation>
    <scope>NUCLEOTIDE SEQUENCE</scope>
    <source>
        <strain evidence="2">VT141</strain>
    </source>
</reference>
<evidence type="ECO:0000313" key="2">
    <source>
        <dbReference type="EMBL" id="KAJ3561572.1"/>
    </source>
</evidence>
<protein>
    <submittedName>
        <fullName evidence="2">Uncharacterized protein</fullName>
    </submittedName>
</protein>
<keyword evidence="3" id="KW-1185">Reference proteome</keyword>
<proteinExistence type="predicted"/>